<proteinExistence type="predicted"/>
<keyword evidence="1" id="KW-0732">Signal</keyword>
<feature type="signal peptide" evidence="1">
    <location>
        <begin position="1"/>
        <end position="20"/>
    </location>
</feature>
<sequence>MKYTLIVLFAVLLASNTVHCDDDNMDGMECAKEMDQVVTNFLLQMKQTVDDVKCLVKLRVKKYLEKDGLGIKLVELGKLLNKRFESRLEEFSRQS</sequence>
<dbReference type="EMBL" id="JTDE01001037">
    <property type="protein sequence ID" value="KAF7259789.1"/>
    <property type="molecule type" value="Genomic_DNA"/>
</dbReference>
<dbReference type="Proteomes" id="UP000822476">
    <property type="component" value="Unassembled WGS sequence"/>
</dbReference>
<evidence type="ECO:0000256" key="1">
    <source>
        <dbReference type="SAM" id="SignalP"/>
    </source>
</evidence>
<accession>A0A8S9YXG2</accession>
<comment type="caution">
    <text evidence="2">The sequence shown here is derived from an EMBL/GenBank/DDBJ whole genome shotgun (WGS) entry which is preliminary data.</text>
</comment>
<keyword evidence="3" id="KW-1185">Reference proteome</keyword>
<organism evidence="2 3">
    <name type="scientific">Paragonimus skrjabini miyazakii</name>
    <dbReference type="NCBI Taxonomy" id="59628"/>
    <lineage>
        <taxon>Eukaryota</taxon>
        <taxon>Metazoa</taxon>
        <taxon>Spiralia</taxon>
        <taxon>Lophotrochozoa</taxon>
        <taxon>Platyhelminthes</taxon>
        <taxon>Trematoda</taxon>
        <taxon>Digenea</taxon>
        <taxon>Plagiorchiida</taxon>
        <taxon>Troglotremata</taxon>
        <taxon>Troglotrematidae</taxon>
        <taxon>Paragonimus</taxon>
    </lineage>
</organism>
<evidence type="ECO:0000313" key="2">
    <source>
        <dbReference type="EMBL" id="KAF7259789.1"/>
    </source>
</evidence>
<name>A0A8S9YXG2_9TREM</name>
<evidence type="ECO:0000313" key="3">
    <source>
        <dbReference type="Proteomes" id="UP000822476"/>
    </source>
</evidence>
<dbReference type="OrthoDB" id="6227181at2759"/>
<feature type="chain" id="PRO_5035912630" evidence="1">
    <location>
        <begin position="21"/>
        <end position="95"/>
    </location>
</feature>
<gene>
    <name evidence="2" type="ORF">EG68_03067</name>
</gene>
<reference evidence="2" key="1">
    <citation type="submission" date="2019-07" db="EMBL/GenBank/DDBJ databases">
        <title>Annotation for the trematode Paragonimus miyazaki's.</title>
        <authorList>
            <person name="Choi Y.-J."/>
        </authorList>
    </citation>
    <scope>NUCLEOTIDE SEQUENCE</scope>
    <source>
        <strain evidence="2">Japan</strain>
    </source>
</reference>
<dbReference type="AlphaFoldDB" id="A0A8S9YXG2"/>
<protein>
    <submittedName>
        <fullName evidence="2">Uncharacterized protein</fullName>
    </submittedName>
</protein>